<reference evidence="1 2" key="1">
    <citation type="submission" date="2016-10" db="EMBL/GenBank/DDBJ databases">
        <title>Pseudoalteromonas amylolytica sp. nov., isolated from the surface seawater.</title>
        <authorList>
            <person name="Wu Y.-H."/>
            <person name="Cheng H."/>
            <person name="Jin X.-B."/>
            <person name="Wang C.-S."/>
            <person name="Xu X.-W."/>
        </authorList>
    </citation>
    <scope>NUCLEOTIDE SEQUENCE [LARGE SCALE GENOMIC DNA]</scope>
    <source>
        <strain evidence="1 2">JCM 12483</strain>
    </source>
</reference>
<comment type="caution">
    <text evidence="1">The sequence shown here is derived from an EMBL/GenBank/DDBJ whole genome shotgun (WGS) entry which is preliminary data.</text>
</comment>
<accession>A0A1S1NDY5</accession>
<protein>
    <submittedName>
        <fullName evidence="1">Uncharacterized protein</fullName>
    </submittedName>
</protein>
<organism evidence="1 2">
    <name type="scientific">Pseudoalteromonas byunsanensis</name>
    <dbReference type="NCBI Taxonomy" id="327939"/>
    <lineage>
        <taxon>Bacteria</taxon>
        <taxon>Pseudomonadati</taxon>
        <taxon>Pseudomonadota</taxon>
        <taxon>Gammaproteobacteria</taxon>
        <taxon>Alteromonadales</taxon>
        <taxon>Pseudoalteromonadaceae</taxon>
        <taxon>Pseudoalteromonas</taxon>
    </lineage>
</organism>
<proteinExistence type="predicted"/>
<evidence type="ECO:0000313" key="1">
    <source>
        <dbReference type="EMBL" id="OHU97921.1"/>
    </source>
</evidence>
<dbReference type="EMBL" id="MNAN01000007">
    <property type="protein sequence ID" value="OHU97921.1"/>
    <property type="molecule type" value="Genomic_DNA"/>
</dbReference>
<dbReference type="STRING" id="327939.BIW53_00415"/>
<dbReference type="Proteomes" id="UP000180253">
    <property type="component" value="Unassembled WGS sequence"/>
</dbReference>
<dbReference type="OrthoDB" id="6315326at2"/>
<dbReference type="AlphaFoldDB" id="A0A1S1NDY5"/>
<evidence type="ECO:0000313" key="2">
    <source>
        <dbReference type="Proteomes" id="UP000180253"/>
    </source>
</evidence>
<gene>
    <name evidence="1" type="ORF">BIW53_00415</name>
</gene>
<sequence>MKKFLIFVLVIVALCTTDIELIKQPREQLITDLISVLSKSTKVQRPSAASIARANIDAQLSLNEEQTEHLDEQLADDTAMRQFFKQYCLEREMSLYFFTDKLESICDIVQSAMGKTGTL</sequence>
<dbReference type="RefSeq" id="WP_070989654.1">
    <property type="nucleotide sequence ID" value="NZ_CBCSHD010000017.1"/>
</dbReference>
<keyword evidence="2" id="KW-1185">Reference proteome</keyword>
<name>A0A1S1NDY5_9GAMM</name>